<sequence>METSNPKPTQSQLSEAFMVEFNKKKEELGQQIKELKAGASLNEHLTKISTEIQKLSKSLHDAAMFLPSYSIKIRQNEIRDLEKELRGREDELIPKKRFGFKSKAQAPTSNDVVNVATKESVKPVINASALGKSDNFFTIENVKQGTVRYTEDQLNGNDVMVKDSVDAVIILEGGPSTLRLANLKNCKLLCGPVRTSVFVDNVQESVLFLCCQQLRTHSSENVDIYLRVSSRAIIEDCKNIRFGPYNWNHEKSNDLHIKAGIAATLERYDAVDDFNWLSSTHSPNWCLIPSEEITEFNFS</sequence>
<keyword evidence="4" id="KW-0007">Acetylation</keyword>
<evidence type="ECO:0000313" key="9">
    <source>
        <dbReference type="Proteomes" id="UP001642540"/>
    </source>
</evidence>
<dbReference type="PROSITE" id="PS51329">
    <property type="entry name" value="C_CAP_COFACTOR_C"/>
    <property type="match status" value="1"/>
</dbReference>
<dbReference type="InterPro" id="IPR017901">
    <property type="entry name" value="C-CAP_CF_C-like"/>
</dbReference>
<dbReference type="Pfam" id="PF16752">
    <property type="entry name" value="TBCC_N"/>
    <property type="match status" value="1"/>
</dbReference>
<gene>
    <name evidence="8" type="ORF">ODALV1_LOCUS14879</name>
</gene>
<evidence type="ECO:0000313" key="8">
    <source>
        <dbReference type="EMBL" id="CAL8111264.1"/>
    </source>
</evidence>
<dbReference type="Proteomes" id="UP001642540">
    <property type="component" value="Unassembled WGS sequence"/>
</dbReference>
<dbReference type="PANTHER" id="PTHR15139:SF0">
    <property type="entry name" value="TUBULIN-SPECIFIC CHAPERONE C"/>
    <property type="match status" value="1"/>
</dbReference>
<evidence type="ECO:0000259" key="7">
    <source>
        <dbReference type="PROSITE" id="PS51329"/>
    </source>
</evidence>
<evidence type="ECO:0000256" key="2">
    <source>
        <dbReference type="ARBA" id="ARBA00008848"/>
    </source>
</evidence>
<dbReference type="SMART" id="SM00673">
    <property type="entry name" value="CARP"/>
    <property type="match status" value="2"/>
</dbReference>
<reference evidence="8 9" key="1">
    <citation type="submission" date="2024-08" db="EMBL/GenBank/DDBJ databases">
        <authorList>
            <person name="Cucini C."/>
            <person name="Frati F."/>
        </authorList>
    </citation>
    <scope>NUCLEOTIDE SEQUENCE [LARGE SCALE GENOMIC DNA]</scope>
</reference>
<evidence type="ECO:0000256" key="3">
    <source>
        <dbReference type="ARBA" id="ARBA00022490"/>
    </source>
</evidence>
<dbReference type="InterPro" id="IPR038397">
    <property type="entry name" value="TBCC_N_sf"/>
</dbReference>
<dbReference type="EMBL" id="CAXLJM020000046">
    <property type="protein sequence ID" value="CAL8111264.1"/>
    <property type="molecule type" value="Genomic_DNA"/>
</dbReference>
<dbReference type="Pfam" id="PF07986">
    <property type="entry name" value="TBCC"/>
    <property type="match status" value="1"/>
</dbReference>
<dbReference type="InterPro" id="IPR012945">
    <property type="entry name" value="Tubulin-bd_cofactor_C_dom"/>
</dbReference>
<evidence type="ECO:0000256" key="4">
    <source>
        <dbReference type="ARBA" id="ARBA00022990"/>
    </source>
</evidence>
<dbReference type="Gene3D" id="2.160.20.70">
    <property type="match status" value="1"/>
</dbReference>
<comment type="caution">
    <text evidence="8">The sequence shown here is derived from an EMBL/GenBank/DDBJ whole genome shotgun (WGS) entry which is preliminary data.</text>
</comment>
<comment type="similarity">
    <text evidence="2">Belongs to the TBCC family.</text>
</comment>
<dbReference type="PANTHER" id="PTHR15139">
    <property type="entry name" value="TUBULIN FOLDING COFACTOR C"/>
    <property type="match status" value="1"/>
</dbReference>
<feature type="domain" description="C-CAP/cofactor C-like" evidence="7">
    <location>
        <begin position="122"/>
        <end position="276"/>
    </location>
</feature>
<dbReference type="InterPro" id="IPR027684">
    <property type="entry name" value="TBCC"/>
</dbReference>
<evidence type="ECO:0000256" key="5">
    <source>
        <dbReference type="ARBA" id="ARBA00023186"/>
    </source>
</evidence>
<protein>
    <recommendedName>
        <fullName evidence="7">C-CAP/cofactor C-like domain-containing protein</fullName>
    </recommendedName>
</protein>
<evidence type="ECO:0000256" key="1">
    <source>
        <dbReference type="ARBA" id="ARBA00004496"/>
    </source>
</evidence>
<organism evidence="8 9">
    <name type="scientific">Orchesella dallaii</name>
    <dbReference type="NCBI Taxonomy" id="48710"/>
    <lineage>
        <taxon>Eukaryota</taxon>
        <taxon>Metazoa</taxon>
        <taxon>Ecdysozoa</taxon>
        <taxon>Arthropoda</taxon>
        <taxon>Hexapoda</taxon>
        <taxon>Collembola</taxon>
        <taxon>Entomobryomorpha</taxon>
        <taxon>Entomobryoidea</taxon>
        <taxon>Orchesellidae</taxon>
        <taxon>Orchesellinae</taxon>
        <taxon>Orchesella</taxon>
    </lineage>
</organism>
<name>A0ABP1QT46_9HEXA</name>
<dbReference type="Gene3D" id="1.20.58.1250">
    <property type="entry name" value="Tubulin Binding Cofactor C, N-terminal domain"/>
    <property type="match status" value="1"/>
</dbReference>
<comment type="subcellular location">
    <subcellularLocation>
        <location evidence="1">Cytoplasm</location>
    </subcellularLocation>
</comment>
<keyword evidence="3" id="KW-0963">Cytoplasm</keyword>
<dbReference type="InterPro" id="IPR016098">
    <property type="entry name" value="CAP/MinC_C"/>
</dbReference>
<proteinExistence type="inferred from homology"/>
<evidence type="ECO:0000256" key="6">
    <source>
        <dbReference type="ARBA" id="ARBA00026055"/>
    </source>
</evidence>
<keyword evidence="9" id="KW-1185">Reference proteome</keyword>
<accession>A0ABP1QT46</accession>
<keyword evidence="5" id="KW-0143">Chaperone</keyword>
<dbReference type="InterPro" id="IPR006599">
    <property type="entry name" value="CARP_motif"/>
</dbReference>
<comment type="subunit">
    <text evidence="6">Supercomplex made of cofactors A to E. Cofactors A and D function by capturing and stabilizing tubulin in a quasi-native conformation. Cofactor E binds to the cofactor D-tubulin complex; interaction with cofactor C then causes the release of tubulin polypeptides that are committed to the native state.</text>
</comment>
<dbReference type="InterPro" id="IPR031925">
    <property type="entry name" value="TBCC_N"/>
</dbReference>